<name>A0AAV2YYF7_9STRA</name>
<protein>
    <submittedName>
        <fullName evidence="3">Uncharacterized protein</fullName>
    </submittedName>
</protein>
<feature type="compositionally biased region" description="Basic and acidic residues" evidence="2">
    <location>
        <begin position="1"/>
        <end position="10"/>
    </location>
</feature>
<accession>A0AAV2YYF7</accession>
<feature type="coiled-coil region" evidence="1">
    <location>
        <begin position="158"/>
        <end position="333"/>
    </location>
</feature>
<feature type="region of interest" description="Disordered" evidence="2">
    <location>
        <begin position="1"/>
        <end position="26"/>
    </location>
</feature>
<evidence type="ECO:0000313" key="4">
    <source>
        <dbReference type="Proteomes" id="UP001146120"/>
    </source>
</evidence>
<evidence type="ECO:0000256" key="2">
    <source>
        <dbReference type="SAM" id="MobiDB-lite"/>
    </source>
</evidence>
<dbReference type="AlphaFoldDB" id="A0AAV2YYF7"/>
<dbReference type="EMBL" id="DAKRPA010000110">
    <property type="protein sequence ID" value="DAZ98301.1"/>
    <property type="molecule type" value="Genomic_DNA"/>
</dbReference>
<comment type="caution">
    <text evidence="3">The sequence shown here is derived from an EMBL/GenBank/DDBJ whole genome shotgun (WGS) entry which is preliminary data.</text>
</comment>
<reference evidence="3" key="1">
    <citation type="submission" date="2022-11" db="EMBL/GenBank/DDBJ databases">
        <authorList>
            <person name="Morgan W.R."/>
            <person name="Tartar A."/>
        </authorList>
    </citation>
    <scope>NUCLEOTIDE SEQUENCE</scope>
    <source>
        <strain evidence="3">ARSEF 373</strain>
    </source>
</reference>
<keyword evidence="4" id="KW-1185">Reference proteome</keyword>
<organism evidence="3 4">
    <name type="scientific">Lagenidium giganteum</name>
    <dbReference type="NCBI Taxonomy" id="4803"/>
    <lineage>
        <taxon>Eukaryota</taxon>
        <taxon>Sar</taxon>
        <taxon>Stramenopiles</taxon>
        <taxon>Oomycota</taxon>
        <taxon>Peronosporomycetes</taxon>
        <taxon>Pythiales</taxon>
        <taxon>Pythiaceae</taxon>
    </lineage>
</organism>
<proteinExistence type="predicted"/>
<evidence type="ECO:0000313" key="3">
    <source>
        <dbReference type="EMBL" id="DAZ98301.1"/>
    </source>
</evidence>
<dbReference type="Proteomes" id="UP001146120">
    <property type="component" value="Unassembled WGS sequence"/>
</dbReference>
<keyword evidence="1" id="KW-0175">Coiled coil</keyword>
<evidence type="ECO:0000256" key="1">
    <source>
        <dbReference type="SAM" id="Coils"/>
    </source>
</evidence>
<sequence>MYTEKQFCKDDNEEEHGTSSSDEVVDPYSCVDECDEEQSTTGTSILESHEHVVAFHSRHVFPQGASWVSGQFVIPRATTGVLSIRLENAATDSIASKRVELYVEVEPVKKQVTTDKLVAGWLALAIQEVGKQGSVDNDALAVNAVLPDGAAAASHDRIEQLEIAKSQADDQVSELTRRVVCLEDELENCKHDLRKTTEQLEIASEVQKANLETITRLEFPQQASAAAASEEHDRLKELCAQFQEQCLWRSIETSESEKRNMHLEAQVEALQAEIADLRDGNQQLRAQKSVLVQEVKRLQPFSQVNLSAIIQEAQEARMIQRSLQAQLLQLQQQQQQQQPCEDASTTDQSHGDLTVVDITHYAIPELQPEAERQPLEE</sequence>
<gene>
    <name evidence="3" type="ORF">N0F65_008887</name>
</gene>
<reference evidence="3" key="2">
    <citation type="journal article" date="2023" name="Microbiol Resour">
        <title>Decontamination and Annotation of the Draft Genome Sequence of the Oomycete Lagenidium giganteum ARSEF 373.</title>
        <authorList>
            <person name="Morgan W.R."/>
            <person name="Tartar A."/>
        </authorList>
    </citation>
    <scope>NUCLEOTIDE SEQUENCE</scope>
    <source>
        <strain evidence="3">ARSEF 373</strain>
    </source>
</reference>